<name>A0ACC2TGM0_9FUNG</name>
<dbReference type="Proteomes" id="UP001165960">
    <property type="component" value="Unassembled WGS sequence"/>
</dbReference>
<proteinExistence type="predicted"/>
<evidence type="ECO:0000313" key="2">
    <source>
        <dbReference type="Proteomes" id="UP001165960"/>
    </source>
</evidence>
<protein>
    <submittedName>
        <fullName evidence="1">Uncharacterized protein</fullName>
    </submittedName>
</protein>
<sequence>MCPLAHSMVAHRPDVDGAECLLSAAIPCVLLWSPFRVAVPVIHWAAPWWFISPGWEPNLVSLAPSLAVRVIASQGPKIEAQDGVQTPALGRQAKARATVKARWGIQTPNRPPGQAKAVSNCPGLFGQFKAAQSRVPFWGQL</sequence>
<reference evidence="1" key="1">
    <citation type="submission" date="2022-04" db="EMBL/GenBank/DDBJ databases">
        <title>Genome of the entomopathogenic fungus Entomophthora muscae.</title>
        <authorList>
            <person name="Elya C."/>
            <person name="Lovett B.R."/>
            <person name="Lee E."/>
            <person name="Macias A.M."/>
            <person name="Hajek A.E."/>
            <person name="De Bivort B.L."/>
            <person name="Kasson M.T."/>
            <person name="De Fine Licht H.H."/>
            <person name="Stajich J.E."/>
        </authorList>
    </citation>
    <scope>NUCLEOTIDE SEQUENCE</scope>
    <source>
        <strain evidence="1">Berkeley</strain>
    </source>
</reference>
<comment type="caution">
    <text evidence="1">The sequence shown here is derived from an EMBL/GenBank/DDBJ whole genome shotgun (WGS) entry which is preliminary data.</text>
</comment>
<gene>
    <name evidence="1" type="ORF">DSO57_1012762</name>
</gene>
<accession>A0ACC2TGM0</accession>
<evidence type="ECO:0000313" key="1">
    <source>
        <dbReference type="EMBL" id="KAJ9073768.1"/>
    </source>
</evidence>
<organism evidence="1 2">
    <name type="scientific">Entomophthora muscae</name>
    <dbReference type="NCBI Taxonomy" id="34485"/>
    <lineage>
        <taxon>Eukaryota</taxon>
        <taxon>Fungi</taxon>
        <taxon>Fungi incertae sedis</taxon>
        <taxon>Zoopagomycota</taxon>
        <taxon>Entomophthoromycotina</taxon>
        <taxon>Entomophthoromycetes</taxon>
        <taxon>Entomophthorales</taxon>
        <taxon>Entomophthoraceae</taxon>
        <taxon>Entomophthora</taxon>
    </lineage>
</organism>
<keyword evidence="2" id="KW-1185">Reference proteome</keyword>
<dbReference type="EMBL" id="QTSX02002886">
    <property type="protein sequence ID" value="KAJ9073768.1"/>
    <property type="molecule type" value="Genomic_DNA"/>
</dbReference>